<feature type="domain" description="Ribosomal protein eL8/eL30/eS12/Gadd45" evidence="1">
    <location>
        <begin position="6"/>
        <end position="94"/>
    </location>
</feature>
<keyword evidence="2" id="KW-0689">Ribosomal protein</keyword>
<organism evidence="2 3">
    <name type="scientific">Vagococcus fluvialis bH819</name>
    <dbReference type="NCBI Taxonomy" id="1255619"/>
    <lineage>
        <taxon>Bacteria</taxon>
        <taxon>Bacillati</taxon>
        <taxon>Bacillota</taxon>
        <taxon>Bacilli</taxon>
        <taxon>Lactobacillales</taxon>
        <taxon>Enterococcaceae</taxon>
        <taxon>Vagococcus</taxon>
    </lineage>
</organism>
<dbReference type="GO" id="GO:0005840">
    <property type="term" value="C:ribosome"/>
    <property type="evidence" value="ECO:0007669"/>
    <property type="project" value="UniProtKB-KW"/>
</dbReference>
<accession>A0A1X6WR63</accession>
<dbReference type="SUPFAM" id="SSF55315">
    <property type="entry name" value="L30e-like"/>
    <property type="match status" value="1"/>
</dbReference>
<reference evidence="3" key="1">
    <citation type="submission" date="2017-02" db="EMBL/GenBank/DDBJ databases">
        <authorList>
            <person name="Dridi B."/>
        </authorList>
    </citation>
    <scope>NUCLEOTIDE SEQUENCE [LARGE SCALE GENOMIC DNA]</scope>
    <source>
        <strain evidence="3">bH819</strain>
    </source>
</reference>
<dbReference type="Proteomes" id="UP000195918">
    <property type="component" value="Unassembled WGS sequence"/>
</dbReference>
<evidence type="ECO:0000313" key="2">
    <source>
        <dbReference type="EMBL" id="SLM86722.1"/>
    </source>
</evidence>
<dbReference type="Pfam" id="PF01248">
    <property type="entry name" value="Ribosomal_L7Ae"/>
    <property type="match status" value="1"/>
</dbReference>
<dbReference type="OrthoDB" id="9794863at2"/>
<dbReference type="EMBL" id="FWFD01000015">
    <property type="protein sequence ID" value="SLM86722.1"/>
    <property type="molecule type" value="Genomic_DNA"/>
</dbReference>
<evidence type="ECO:0000259" key="1">
    <source>
        <dbReference type="Pfam" id="PF01248"/>
    </source>
</evidence>
<dbReference type="InterPro" id="IPR004038">
    <property type="entry name" value="Ribosomal_eL8/eL30/eS12/Gad45"/>
</dbReference>
<gene>
    <name evidence="2" type="ORF">FM121_11545</name>
</gene>
<dbReference type="InterPro" id="IPR029064">
    <property type="entry name" value="Ribosomal_eL30-like_sf"/>
</dbReference>
<name>A0A1X6WR63_9ENTE</name>
<dbReference type="AlphaFoldDB" id="A0A1X6WR63"/>
<sequence length="102" mass="11207">MTNKDKFLNLLGLATKAGKLVSGDDTTVKAIRKNNVRLVIVATDASEGTIKKMTDKCEYYQTPIIVTCTKAEISHAIGKSRTIIGVCDNGFSKKMRELLKDE</sequence>
<keyword evidence="3" id="KW-1185">Reference proteome</keyword>
<keyword evidence="2" id="KW-0687">Ribonucleoprotein</keyword>
<protein>
    <submittedName>
        <fullName evidence="2">Ribosomal protein L7Ae family protein</fullName>
    </submittedName>
</protein>
<dbReference type="Gene3D" id="3.30.1330.30">
    <property type="match status" value="1"/>
</dbReference>
<evidence type="ECO:0000313" key="3">
    <source>
        <dbReference type="Proteomes" id="UP000195918"/>
    </source>
</evidence>
<proteinExistence type="predicted"/>
<dbReference type="RefSeq" id="WP_086952335.1">
    <property type="nucleotide sequence ID" value="NZ_FWFD01000015.1"/>
</dbReference>
<dbReference type="NCBIfam" id="NF005585">
    <property type="entry name" value="PRK07283.1"/>
    <property type="match status" value="1"/>
</dbReference>